<dbReference type="CDD" id="cd06261">
    <property type="entry name" value="TM_PBP2"/>
    <property type="match status" value="1"/>
</dbReference>
<dbReference type="PANTHER" id="PTHR43163">
    <property type="entry name" value="DIPEPTIDE TRANSPORT SYSTEM PERMEASE PROTEIN DPPB-RELATED"/>
    <property type="match status" value="1"/>
</dbReference>
<dbReference type="PROSITE" id="PS50928">
    <property type="entry name" value="ABC_TM1"/>
    <property type="match status" value="1"/>
</dbReference>
<dbReference type="PANTHER" id="PTHR43163:SF6">
    <property type="entry name" value="DIPEPTIDE TRANSPORT SYSTEM PERMEASE PROTEIN DPPB-RELATED"/>
    <property type="match status" value="1"/>
</dbReference>
<dbReference type="GO" id="GO:0005886">
    <property type="term" value="C:plasma membrane"/>
    <property type="evidence" value="ECO:0007669"/>
    <property type="project" value="UniProtKB-SubCell"/>
</dbReference>
<dbReference type="Proteomes" id="UP001199355">
    <property type="component" value="Unassembled WGS sequence"/>
</dbReference>
<dbReference type="EMBL" id="JAJEQF010000002">
    <property type="protein sequence ID" value="MCC2166359.1"/>
    <property type="molecule type" value="Genomic_DNA"/>
</dbReference>
<comment type="similarity">
    <text evidence="7">Belongs to the binding-protein-dependent transport system permease family.</text>
</comment>
<evidence type="ECO:0000256" key="3">
    <source>
        <dbReference type="ARBA" id="ARBA00022475"/>
    </source>
</evidence>
<keyword evidence="3" id="KW-1003">Cell membrane</keyword>
<feature type="transmembrane region" description="Helical" evidence="7">
    <location>
        <begin position="97"/>
        <end position="118"/>
    </location>
</feature>
<sequence>MGRYIRKRLLQAVPVVFGITILTFFIMKMAPGGPLTGMISPRTSSESLQRAREALGLNDPIIVQYWNWLKQLVQGNFGYSTYNGQAVLTEILDRLPATLLLTVTSFVISFVVGIPLGVYSATHKYSKADYGLTVFSFIGISIPSFFFGMGLIFVFALKLKWLPTSGFGSSTFNGEGMALILHKLKYLIMPALVMSLSNLATVMRFARSSMIETLNQDYVRTARAKGLSEKVVIYRHALKNSMIPVITIFGQSIPNLFGGAYITEKVFGWPGMGLLGVDAINNRDYQMLMGLTLFTAILVLLGNLLADIMYSFVDPRIRY</sequence>
<protein>
    <submittedName>
        <fullName evidence="9">ABC transporter permease</fullName>
    </submittedName>
</protein>
<keyword evidence="4 7" id="KW-0812">Transmembrane</keyword>
<name>A0AAE3AUW0_9FIRM</name>
<dbReference type="GO" id="GO:0055085">
    <property type="term" value="P:transmembrane transport"/>
    <property type="evidence" value="ECO:0007669"/>
    <property type="project" value="InterPro"/>
</dbReference>
<evidence type="ECO:0000256" key="4">
    <source>
        <dbReference type="ARBA" id="ARBA00022692"/>
    </source>
</evidence>
<evidence type="ECO:0000313" key="9">
    <source>
        <dbReference type="EMBL" id="MCC2166359.1"/>
    </source>
</evidence>
<accession>A0AAE3AUW0</accession>
<evidence type="ECO:0000256" key="5">
    <source>
        <dbReference type="ARBA" id="ARBA00022989"/>
    </source>
</evidence>
<feature type="transmembrane region" description="Helical" evidence="7">
    <location>
        <begin position="291"/>
        <end position="313"/>
    </location>
</feature>
<reference evidence="9 10" key="1">
    <citation type="submission" date="2021-10" db="EMBL/GenBank/DDBJ databases">
        <title>Anaerobic single-cell dispensing facilitates the cultivation of human gut bacteria.</title>
        <authorList>
            <person name="Afrizal A."/>
        </authorList>
    </citation>
    <scope>NUCLEOTIDE SEQUENCE [LARGE SCALE GENOMIC DNA]</scope>
    <source>
        <strain evidence="9 10">CLA-AA-H244</strain>
    </source>
</reference>
<dbReference type="AlphaFoldDB" id="A0AAE3AUW0"/>
<gene>
    <name evidence="9" type="ORF">LKD45_01375</name>
</gene>
<dbReference type="SUPFAM" id="SSF161098">
    <property type="entry name" value="MetI-like"/>
    <property type="match status" value="1"/>
</dbReference>
<proteinExistence type="inferred from homology"/>
<feature type="transmembrane region" description="Helical" evidence="7">
    <location>
        <begin position="130"/>
        <end position="157"/>
    </location>
</feature>
<evidence type="ECO:0000259" key="8">
    <source>
        <dbReference type="PROSITE" id="PS50928"/>
    </source>
</evidence>
<evidence type="ECO:0000256" key="6">
    <source>
        <dbReference type="ARBA" id="ARBA00023136"/>
    </source>
</evidence>
<dbReference type="RefSeq" id="WP_021916305.1">
    <property type="nucleotide sequence ID" value="NZ_JAJEQF010000002.1"/>
</dbReference>
<dbReference type="Pfam" id="PF19300">
    <property type="entry name" value="BPD_transp_1_N"/>
    <property type="match status" value="1"/>
</dbReference>
<dbReference type="InterPro" id="IPR035906">
    <property type="entry name" value="MetI-like_sf"/>
</dbReference>
<keyword evidence="10" id="KW-1185">Reference proteome</keyword>
<keyword evidence="6 7" id="KW-0472">Membrane</keyword>
<dbReference type="Pfam" id="PF00528">
    <property type="entry name" value="BPD_transp_1"/>
    <property type="match status" value="1"/>
</dbReference>
<evidence type="ECO:0000256" key="2">
    <source>
        <dbReference type="ARBA" id="ARBA00022448"/>
    </source>
</evidence>
<feature type="transmembrane region" description="Helical" evidence="7">
    <location>
        <begin position="12"/>
        <end position="30"/>
    </location>
</feature>
<keyword evidence="2 7" id="KW-0813">Transport</keyword>
<comment type="subcellular location">
    <subcellularLocation>
        <location evidence="1 7">Cell membrane</location>
        <topology evidence="1 7">Multi-pass membrane protein</topology>
    </subcellularLocation>
</comment>
<dbReference type="Gene3D" id="1.10.3720.10">
    <property type="entry name" value="MetI-like"/>
    <property type="match status" value="1"/>
</dbReference>
<evidence type="ECO:0000256" key="7">
    <source>
        <dbReference type="RuleBase" id="RU363032"/>
    </source>
</evidence>
<dbReference type="InterPro" id="IPR000515">
    <property type="entry name" value="MetI-like"/>
</dbReference>
<dbReference type="InterPro" id="IPR045621">
    <property type="entry name" value="BPD_transp_1_N"/>
</dbReference>
<keyword evidence="5 7" id="KW-1133">Transmembrane helix</keyword>
<organism evidence="9 10">
    <name type="scientific">Gallintestinimicrobium propionicum</name>
    <dbReference type="NCBI Taxonomy" id="2981770"/>
    <lineage>
        <taxon>Bacteria</taxon>
        <taxon>Bacillati</taxon>
        <taxon>Bacillota</taxon>
        <taxon>Clostridia</taxon>
        <taxon>Lachnospirales</taxon>
        <taxon>Lachnospiraceae</taxon>
        <taxon>Gallintestinimicrobium</taxon>
    </lineage>
</organism>
<evidence type="ECO:0000313" key="10">
    <source>
        <dbReference type="Proteomes" id="UP001199355"/>
    </source>
</evidence>
<feature type="domain" description="ABC transmembrane type-1" evidence="8">
    <location>
        <begin position="95"/>
        <end position="306"/>
    </location>
</feature>
<feature type="transmembrane region" description="Helical" evidence="7">
    <location>
        <begin position="186"/>
        <end position="206"/>
    </location>
</feature>
<comment type="caution">
    <text evidence="9">The sequence shown here is derived from an EMBL/GenBank/DDBJ whole genome shotgun (WGS) entry which is preliminary data.</text>
</comment>
<evidence type="ECO:0000256" key="1">
    <source>
        <dbReference type="ARBA" id="ARBA00004651"/>
    </source>
</evidence>